<dbReference type="InterPro" id="IPR004875">
    <property type="entry name" value="DDE_SF_endonuclease_dom"/>
</dbReference>
<dbReference type="GO" id="GO:0004519">
    <property type="term" value="F:endonuclease activity"/>
    <property type="evidence" value="ECO:0007669"/>
    <property type="project" value="UniProtKB-KW"/>
</dbReference>
<evidence type="ECO:0000259" key="2">
    <source>
        <dbReference type="Pfam" id="PF03184"/>
    </source>
</evidence>
<feature type="compositionally biased region" description="Polar residues" evidence="1">
    <location>
        <begin position="1"/>
        <end position="13"/>
    </location>
</feature>
<feature type="domain" description="DDE-1" evidence="2">
    <location>
        <begin position="26"/>
        <end position="173"/>
    </location>
</feature>
<keyword evidence="3" id="KW-0255">Endonuclease</keyword>
<feature type="region of interest" description="Disordered" evidence="1">
    <location>
        <begin position="1"/>
        <end position="29"/>
    </location>
</feature>
<keyword evidence="3" id="KW-0378">Hydrolase</keyword>
<dbReference type="GO" id="GO:0003676">
    <property type="term" value="F:nucleic acid binding"/>
    <property type="evidence" value="ECO:0007669"/>
    <property type="project" value="InterPro"/>
</dbReference>
<dbReference type="EMBL" id="GDID01004055">
    <property type="protein sequence ID" value="JAP92551.1"/>
    <property type="molecule type" value="Transcribed_RNA"/>
</dbReference>
<gene>
    <name evidence="3" type="ORF">TPC1_15469</name>
</gene>
<feature type="region of interest" description="Disordered" evidence="1">
    <location>
        <begin position="203"/>
        <end position="234"/>
    </location>
</feature>
<evidence type="ECO:0000313" key="3">
    <source>
        <dbReference type="EMBL" id="JAP92551.1"/>
    </source>
</evidence>
<accession>A0A146KAQ2</accession>
<organism evidence="3">
    <name type="scientific">Trepomonas sp. PC1</name>
    <dbReference type="NCBI Taxonomy" id="1076344"/>
    <lineage>
        <taxon>Eukaryota</taxon>
        <taxon>Metamonada</taxon>
        <taxon>Diplomonadida</taxon>
        <taxon>Hexamitidae</taxon>
        <taxon>Hexamitinae</taxon>
        <taxon>Trepomonas</taxon>
    </lineage>
</organism>
<dbReference type="Pfam" id="PF03184">
    <property type="entry name" value="DDE_1"/>
    <property type="match status" value="1"/>
</dbReference>
<protein>
    <submittedName>
        <fullName evidence="3">DDE superfamily endonuclease domain-containing protein</fullName>
    </submittedName>
</protein>
<evidence type="ECO:0000256" key="1">
    <source>
        <dbReference type="SAM" id="MobiDB-lite"/>
    </source>
</evidence>
<sequence length="234" mass="26984">LELMDNQSQNQVRNSSTISNSTISKETSTMPSGQLYLGNKKGWMNTGCFVAWYKRLHDCLFSPMLENTPYKNDRDYIVIVDSATCHKLSDLPQLTNSHKIHFILIPRGCTPYLQPNDLVSNSCIKAHYRTLNREHLEQNKSIGSSTKITRDNVVRFVVQALYKIDPTTVVSSFQHIIDVMNKQPNEQEVQQVALEIVQQREQQIEEARETSEPIEEEYNQFDENDQNCIEGPFE</sequence>
<proteinExistence type="predicted"/>
<feature type="compositionally biased region" description="Acidic residues" evidence="1">
    <location>
        <begin position="212"/>
        <end position="225"/>
    </location>
</feature>
<dbReference type="AlphaFoldDB" id="A0A146KAQ2"/>
<name>A0A146KAQ2_9EUKA</name>
<feature type="non-terminal residue" evidence="3">
    <location>
        <position position="1"/>
    </location>
</feature>
<feature type="compositionally biased region" description="Low complexity" evidence="1">
    <location>
        <begin position="14"/>
        <end position="29"/>
    </location>
</feature>
<keyword evidence="3" id="KW-0540">Nuclease</keyword>
<reference evidence="3" key="1">
    <citation type="submission" date="2015-07" db="EMBL/GenBank/DDBJ databases">
        <title>Adaptation to a free-living lifestyle via gene acquisitions in the diplomonad Trepomonas sp. PC1.</title>
        <authorList>
            <person name="Xu F."/>
            <person name="Jerlstrom-Hultqvist J."/>
            <person name="Kolisko M."/>
            <person name="Simpson A.G.B."/>
            <person name="Roger A.J."/>
            <person name="Svard S.G."/>
            <person name="Andersson J.O."/>
        </authorList>
    </citation>
    <scope>NUCLEOTIDE SEQUENCE</scope>
    <source>
        <strain evidence="3">PC1</strain>
    </source>
</reference>